<feature type="domain" description="TadE-like" evidence="2">
    <location>
        <begin position="7"/>
        <end position="48"/>
    </location>
</feature>
<keyword evidence="1" id="KW-0472">Membrane</keyword>
<evidence type="ECO:0000256" key="1">
    <source>
        <dbReference type="SAM" id="Phobius"/>
    </source>
</evidence>
<keyword evidence="4" id="KW-1185">Reference proteome</keyword>
<dbReference type="EMBL" id="CP036343">
    <property type="protein sequence ID" value="QDT90475.1"/>
    <property type="molecule type" value="Genomic_DNA"/>
</dbReference>
<dbReference type="RefSeq" id="WP_145226442.1">
    <property type="nucleotide sequence ID" value="NZ_CP036343.1"/>
</dbReference>
<reference evidence="3 4" key="1">
    <citation type="submission" date="2019-02" db="EMBL/GenBank/DDBJ databases">
        <title>Deep-cultivation of Planctomycetes and their phenomic and genomic characterization uncovers novel biology.</title>
        <authorList>
            <person name="Wiegand S."/>
            <person name="Jogler M."/>
            <person name="Boedeker C."/>
            <person name="Pinto D."/>
            <person name="Vollmers J."/>
            <person name="Rivas-Marin E."/>
            <person name="Kohn T."/>
            <person name="Peeters S.H."/>
            <person name="Heuer A."/>
            <person name="Rast P."/>
            <person name="Oberbeckmann S."/>
            <person name="Bunk B."/>
            <person name="Jeske O."/>
            <person name="Meyerdierks A."/>
            <person name="Storesund J.E."/>
            <person name="Kallscheuer N."/>
            <person name="Luecker S."/>
            <person name="Lage O.M."/>
            <person name="Pohl T."/>
            <person name="Merkel B.J."/>
            <person name="Hornburger P."/>
            <person name="Mueller R.-W."/>
            <person name="Bruemmer F."/>
            <person name="Labrenz M."/>
            <person name="Spormann A.M."/>
            <person name="Op den Camp H."/>
            <person name="Overmann J."/>
            <person name="Amann R."/>
            <person name="Jetten M.S.M."/>
            <person name="Mascher T."/>
            <person name="Medema M.H."/>
            <person name="Devos D.P."/>
            <person name="Kaster A.-K."/>
            <person name="Ovreas L."/>
            <person name="Rohde M."/>
            <person name="Galperin M.Y."/>
            <person name="Jogler C."/>
        </authorList>
    </citation>
    <scope>NUCLEOTIDE SEQUENCE [LARGE SCALE GENOMIC DNA]</scope>
    <source>
        <strain evidence="3 4">Pan161</strain>
    </source>
</reference>
<proteinExistence type="predicted"/>
<dbReference type="Pfam" id="PF07811">
    <property type="entry name" value="TadE"/>
    <property type="match status" value="1"/>
</dbReference>
<evidence type="ECO:0000313" key="3">
    <source>
        <dbReference type="EMBL" id="QDT90475.1"/>
    </source>
</evidence>
<organism evidence="3 4">
    <name type="scientific">Gimesia algae</name>
    <dbReference type="NCBI Taxonomy" id="2527971"/>
    <lineage>
        <taxon>Bacteria</taxon>
        <taxon>Pseudomonadati</taxon>
        <taxon>Planctomycetota</taxon>
        <taxon>Planctomycetia</taxon>
        <taxon>Planctomycetales</taxon>
        <taxon>Planctomycetaceae</taxon>
        <taxon>Gimesia</taxon>
    </lineage>
</organism>
<sequence>MIVSRSGVVVLELILTAPALLIIMLAMVQISLIYVASEQTAYAARYAAKITSETSPANINSVNTGDLKASIDRVLRVGGLPQGSCRVILEHNVPGGVVPAVPPIPPVLSIAAGPEVTIADPDSPDPECNCEPPASPLPTVPGGIVVLVNQSVRTTVCVRLGNNIPDLLSSFGFSIQDYIVEHSTTYLYEVPLVAIP</sequence>
<keyword evidence="1" id="KW-1133">Transmembrane helix</keyword>
<evidence type="ECO:0000313" key="4">
    <source>
        <dbReference type="Proteomes" id="UP000316855"/>
    </source>
</evidence>
<dbReference type="AlphaFoldDB" id="A0A517VBV3"/>
<name>A0A517VBV3_9PLAN</name>
<feature type="transmembrane region" description="Helical" evidence="1">
    <location>
        <begin position="13"/>
        <end position="36"/>
    </location>
</feature>
<dbReference type="Proteomes" id="UP000316855">
    <property type="component" value="Chromosome"/>
</dbReference>
<protein>
    <submittedName>
        <fullName evidence="3">TadE-like protein</fullName>
    </submittedName>
</protein>
<keyword evidence="1" id="KW-0812">Transmembrane</keyword>
<gene>
    <name evidence="3" type="ORF">Pan161_21270</name>
</gene>
<dbReference type="KEGG" id="gax:Pan161_21270"/>
<dbReference type="InterPro" id="IPR012495">
    <property type="entry name" value="TadE-like_dom"/>
</dbReference>
<accession>A0A517VBV3</accession>
<evidence type="ECO:0000259" key="2">
    <source>
        <dbReference type="Pfam" id="PF07811"/>
    </source>
</evidence>
<dbReference type="OrthoDB" id="291585at2"/>